<organism evidence="2 3">
    <name type="scientific">Posidoniimonas polymericola</name>
    <dbReference type="NCBI Taxonomy" id="2528002"/>
    <lineage>
        <taxon>Bacteria</taxon>
        <taxon>Pseudomonadati</taxon>
        <taxon>Planctomycetota</taxon>
        <taxon>Planctomycetia</taxon>
        <taxon>Pirellulales</taxon>
        <taxon>Lacipirellulaceae</taxon>
        <taxon>Posidoniimonas</taxon>
    </lineage>
</organism>
<dbReference type="EMBL" id="SJPO01000008">
    <property type="protein sequence ID" value="TWT74531.1"/>
    <property type="molecule type" value="Genomic_DNA"/>
</dbReference>
<dbReference type="Proteomes" id="UP000318478">
    <property type="component" value="Unassembled WGS sequence"/>
</dbReference>
<evidence type="ECO:0000313" key="2">
    <source>
        <dbReference type="EMBL" id="TWT74531.1"/>
    </source>
</evidence>
<dbReference type="PROSITE" id="PS51257">
    <property type="entry name" value="PROKAR_LIPOPROTEIN"/>
    <property type="match status" value="1"/>
</dbReference>
<evidence type="ECO:0000313" key="3">
    <source>
        <dbReference type="Proteomes" id="UP000318478"/>
    </source>
</evidence>
<feature type="chain" id="PRO_5022661775" description="Carboxypeptidase regulatory-like domain-containing protein" evidence="1">
    <location>
        <begin position="36"/>
        <end position="146"/>
    </location>
</feature>
<dbReference type="RefSeq" id="WP_146588978.1">
    <property type="nucleotide sequence ID" value="NZ_SJPO01000008.1"/>
</dbReference>
<evidence type="ECO:0000256" key="1">
    <source>
        <dbReference type="SAM" id="SignalP"/>
    </source>
</evidence>
<gene>
    <name evidence="2" type="ORF">Pla123a_33540</name>
</gene>
<protein>
    <recommendedName>
        <fullName evidence="4">Carboxypeptidase regulatory-like domain-containing protein</fullName>
    </recommendedName>
</protein>
<accession>A0A5C5YHS7</accession>
<keyword evidence="3" id="KW-1185">Reference proteome</keyword>
<sequence precursor="true">MNANHLKPSARLALALLLLAAAPALLGCSGRPATAQVSGKVLYKDGSVPEGGVCLVQFQPTDDSTAEVRKAASGAIQPDGTFEVYTRKPGDGIFLGKYAVTFSIWKAPMEPISYVDAKFAKPETTPFVVDIDGDRDDLLFEIDRAK</sequence>
<feature type="signal peptide" evidence="1">
    <location>
        <begin position="1"/>
        <end position="35"/>
    </location>
</feature>
<evidence type="ECO:0008006" key="4">
    <source>
        <dbReference type="Google" id="ProtNLM"/>
    </source>
</evidence>
<dbReference type="OrthoDB" id="271572at2"/>
<dbReference type="AlphaFoldDB" id="A0A5C5YHS7"/>
<reference evidence="2 3" key="1">
    <citation type="submission" date="2019-02" db="EMBL/GenBank/DDBJ databases">
        <title>Deep-cultivation of Planctomycetes and their phenomic and genomic characterization uncovers novel biology.</title>
        <authorList>
            <person name="Wiegand S."/>
            <person name="Jogler M."/>
            <person name="Boedeker C."/>
            <person name="Pinto D."/>
            <person name="Vollmers J."/>
            <person name="Rivas-Marin E."/>
            <person name="Kohn T."/>
            <person name="Peeters S.H."/>
            <person name="Heuer A."/>
            <person name="Rast P."/>
            <person name="Oberbeckmann S."/>
            <person name="Bunk B."/>
            <person name="Jeske O."/>
            <person name="Meyerdierks A."/>
            <person name="Storesund J.E."/>
            <person name="Kallscheuer N."/>
            <person name="Luecker S."/>
            <person name="Lage O.M."/>
            <person name="Pohl T."/>
            <person name="Merkel B.J."/>
            <person name="Hornburger P."/>
            <person name="Mueller R.-W."/>
            <person name="Bruemmer F."/>
            <person name="Labrenz M."/>
            <person name="Spormann A.M."/>
            <person name="Op Den Camp H."/>
            <person name="Overmann J."/>
            <person name="Amann R."/>
            <person name="Jetten M.S.M."/>
            <person name="Mascher T."/>
            <person name="Medema M.H."/>
            <person name="Devos D.P."/>
            <person name="Kaster A.-K."/>
            <person name="Ovreas L."/>
            <person name="Rohde M."/>
            <person name="Galperin M.Y."/>
            <person name="Jogler C."/>
        </authorList>
    </citation>
    <scope>NUCLEOTIDE SEQUENCE [LARGE SCALE GENOMIC DNA]</scope>
    <source>
        <strain evidence="2 3">Pla123a</strain>
    </source>
</reference>
<name>A0A5C5YHS7_9BACT</name>
<proteinExistence type="predicted"/>
<comment type="caution">
    <text evidence="2">The sequence shown here is derived from an EMBL/GenBank/DDBJ whole genome shotgun (WGS) entry which is preliminary data.</text>
</comment>
<keyword evidence="1" id="KW-0732">Signal</keyword>